<dbReference type="AlphaFoldDB" id="A0A840NLZ5"/>
<proteinExistence type="predicted"/>
<feature type="region of interest" description="Disordered" evidence="1">
    <location>
        <begin position="128"/>
        <end position="149"/>
    </location>
</feature>
<dbReference type="RefSeq" id="WP_246457032.1">
    <property type="nucleotide sequence ID" value="NZ_JACHIV010000001.1"/>
</dbReference>
<sequence length="149" mass="16344">MGERDFSKRSEPHGAHPRRDDRVEEGHPLDEFVNDPTGMPPLCDEEQFVEIMAGVVADSAPRLFAVVQEYGCRVDGRVAAWGMALPDRVEVVSVERGVRRSAATAEKSIVDFCFGAHIRPRLVWVDPAKATPEDGETGTEMSGPRPDGT</sequence>
<feature type="region of interest" description="Disordered" evidence="1">
    <location>
        <begin position="1"/>
        <end position="37"/>
    </location>
</feature>
<accession>A0A840NLZ5</accession>
<protein>
    <submittedName>
        <fullName evidence="2">Uncharacterized protein</fullName>
    </submittedName>
</protein>
<evidence type="ECO:0000256" key="1">
    <source>
        <dbReference type="SAM" id="MobiDB-lite"/>
    </source>
</evidence>
<organism evidence="2 3">
    <name type="scientific">Saccharopolyspora gloriosae</name>
    <dbReference type="NCBI Taxonomy" id="455344"/>
    <lineage>
        <taxon>Bacteria</taxon>
        <taxon>Bacillati</taxon>
        <taxon>Actinomycetota</taxon>
        <taxon>Actinomycetes</taxon>
        <taxon>Pseudonocardiales</taxon>
        <taxon>Pseudonocardiaceae</taxon>
        <taxon>Saccharopolyspora</taxon>
    </lineage>
</organism>
<dbReference type="Proteomes" id="UP000580474">
    <property type="component" value="Unassembled WGS sequence"/>
</dbReference>
<evidence type="ECO:0000313" key="3">
    <source>
        <dbReference type="Proteomes" id="UP000580474"/>
    </source>
</evidence>
<feature type="compositionally biased region" description="Basic and acidic residues" evidence="1">
    <location>
        <begin position="1"/>
        <end position="30"/>
    </location>
</feature>
<dbReference type="EMBL" id="JACHIV010000001">
    <property type="protein sequence ID" value="MBB5071045.1"/>
    <property type="molecule type" value="Genomic_DNA"/>
</dbReference>
<evidence type="ECO:0000313" key="2">
    <source>
        <dbReference type="EMBL" id="MBB5071045.1"/>
    </source>
</evidence>
<comment type="caution">
    <text evidence="2">The sequence shown here is derived from an EMBL/GenBank/DDBJ whole genome shotgun (WGS) entry which is preliminary data.</text>
</comment>
<reference evidence="2 3" key="1">
    <citation type="submission" date="2020-08" db="EMBL/GenBank/DDBJ databases">
        <title>Sequencing the genomes of 1000 actinobacteria strains.</title>
        <authorList>
            <person name="Klenk H.-P."/>
        </authorList>
    </citation>
    <scope>NUCLEOTIDE SEQUENCE [LARGE SCALE GENOMIC DNA]</scope>
    <source>
        <strain evidence="2 3">DSM 45582</strain>
    </source>
</reference>
<keyword evidence="3" id="KW-1185">Reference proteome</keyword>
<name>A0A840NLZ5_9PSEU</name>
<gene>
    <name evidence="2" type="ORF">BJ969_004133</name>
</gene>